<evidence type="ECO:0000256" key="7">
    <source>
        <dbReference type="ARBA" id="ARBA00023306"/>
    </source>
</evidence>
<evidence type="ECO:0000256" key="10">
    <source>
        <dbReference type="SAM" id="MobiDB-lite"/>
    </source>
</evidence>
<dbReference type="GO" id="GO:0031298">
    <property type="term" value="C:replication fork protection complex"/>
    <property type="evidence" value="ECO:0007669"/>
    <property type="project" value="TreeGrafter"/>
</dbReference>
<keyword evidence="4 9" id="KW-0227">DNA damage</keyword>
<dbReference type="HOGENOM" id="CLU_036204_1_0_1"/>
<evidence type="ECO:0000256" key="6">
    <source>
        <dbReference type="ARBA" id="ARBA00023242"/>
    </source>
</evidence>
<keyword evidence="5" id="KW-0236">DNA replication inhibitor</keyword>
<dbReference type="InterPro" id="IPR012923">
    <property type="entry name" value="Csm3"/>
</dbReference>
<dbReference type="InParanoid" id="B8MA52"/>
<comment type="subunit">
    <text evidence="3">Component of the fork protection complex (FPC) consisting of TOF1 and CSM3.</text>
</comment>
<keyword evidence="6 9" id="KW-0539">Nucleus</keyword>
<dbReference type="GO" id="GO:0031297">
    <property type="term" value="P:replication fork processing"/>
    <property type="evidence" value="ECO:0007669"/>
    <property type="project" value="UniProtKB-UniRule"/>
</dbReference>
<organism evidence="12 13">
    <name type="scientific">Talaromyces stipitatus (strain ATCC 10500 / CBS 375.48 / QM 6759 / NRRL 1006)</name>
    <name type="common">Penicillium stipitatum</name>
    <dbReference type="NCBI Taxonomy" id="441959"/>
    <lineage>
        <taxon>Eukaryota</taxon>
        <taxon>Fungi</taxon>
        <taxon>Dikarya</taxon>
        <taxon>Ascomycota</taxon>
        <taxon>Pezizomycotina</taxon>
        <taxon>Eurotiomycetes</taxon>
        <taxon>Eurotiomycetidae</taxon>
        <taxon>Eurotiales</taxon>
        <taxon>Trichocomaceae</taxon>
        <taxon>Talaromyces</taxon>
        <taxon>Talaromyces sect. Talaromyces</taxon>
    </lineage>
</organism>
<evidence type="ECO:0000256" key="1">
    <source>
        <dbReference type="ARBA" id="ARBA00004123"/>
    </source>
</evidence>
<proteinExistence type="inferred from homology"/>
<name>B8MA52_TALSN</name>
<feature type="compositionally biased region" description="Polar residues" evidence="10">
    <location>
        <begin position="177"/>
        <end position="187"/>
    </location>
</feature>
<reference evidence="13" key="1">
    <citation type="journal article" date="2015" name="Genome Announc.">
        <title>Genome sequence of the AIDS-associated pathogen Penicillium marneffei (ATCC18224) and its near taxonomic relative Talaromyces stipitatus (ATCC10500).</title>
        <authorList>
            <person name="Nierman W.C."/>
            <person name="Fedorova-Abrams N.D."/>
            <person name="Andrianopoulos A."/>
        </authorList>
    </citation>
    <scope>NUCLEOTIDE SEQUENCE [LARGE SCALE GENOMIC DNA]</scope>
    <source>
        <strain evidence="13">ATCC 10500 / CBS 375.48 / QM 6759 / NRRL 1006</strain>
    </source>
</reference>
<keyword evidence="13" id="KW-1185">Reference proteome</keyword>
<dbReference type="PhylomeDB" id="B8MA52"/>
<evidence type="ECO:0000313" key="13">
    <source>
        <dbReference type="Proteomes" id="UP000001745"/>
    </source>
</evidence>
<evidence type="ECO:0000313" key="12">
    <source>
        <dbReference type="EMBL" id="EED18381.1"/>
    </source>
</evidence>
<dbReference type="Proteomes" id="UP000001745">
    <property type="component" value="Unassembled WGS sequence"/>
</dbReference>
<dbReference type="GO" id="GO:0000076">
    <property type="term" value="P:DNA replication checkpoint signaling"/>
    <property type="evidence" value="ECO:0007669"/>
    <property type="project" value="UniProtKB-UniRule"/>
</dbReference>
<dbReference type="STRING" id="441959.B8MA52"/>
<dbReference type="AlphaFoldDB" id="B8MA52"/>
<sequence length="295" mass="32791">MSDIDDLFDYDAGLDDILKNLPSAQNKETSQTEKGNNDEPDATKVLGLDADLKVTKQRVPIAKLDEARLLSQKGIPKLRKDVKTKLKFKGKAHEFSDLGRLLNFYQLWLDDLYPRAKFADGLAMIEKLGHSKRIQIMRREWINEEKPDYLRNADDEDHNNHDNSNPVAERDEAPGAQTATNNDTSADANVPLDDDMEDLFGEAPRRRSTPKQDTSSGSNDDVPPDDDLGMMLAEAENVNGTTEQDTFNESNTQAPVTDANNDNDAPPDDDLDMLLAEAENIAQAGDGSRKSIFNS</sequence>
<dbReference type="GO" id="GO:0043111">
    <property type="term" value="P:replication fork arrest"/>
    <property type="evidence" value="ECO:0007669"/>
    <property type="project" value="TreeGrafter"/>
</dbReference>
<evidence type="ECO:0000256" key="4">
    <source>
        <dbReference type="ARBA" id="ARBA00022763"/>
    </source>
</evidence>
<accession>B8MA52</accession>
<evidence type="ECO:0000256" key="9">
    <source>
        <dbReference type="RuleBase" id="RU366049"/>
    </source>
</evidence>
<dbReference type="PANTHER" id="PTHR13220:SF11">
    <property type="entry name" value="TIMELESS-INTERACTING PROTEIN"/>
    <property type="match status" value="1"/>
</dbReference>
<dbReference type="InterPro" id="IPR040038">
    <property type="entry name" value="TIPIN/Csm3/Swi3"/>
</dbReference>
<dbReference type="VEuPathDB" id="FungiDB:TSTA_121250"/>
<gene>
    <name evidence="12" type="ORF">TSTA_121250</name>
</gene>
<feature type="region of interest" description="Disordered" evidence="10">
    <location>
        <begin position="22"/>
        <end position="42"/>
    </location>
</feature>
<evidence type="ECO:0000256" key="5">
    <source>
        <dbReference type="ARBA" id="ARBA00022880"/>
    </source>
</evidence>
<comment type="function">
    <text evidence="9">Plays an important role in the control of DNA replication and the maintenance of replication fork stability.</text>
</comment>
<dbReference type="PANTHER" id="PTHR13220">
    <property type="entry name" value="TIMELESS INTERACTING-RELATED"/>
    <property type="match status" value="1"/>
</dbReference>
<evidence type="ECO:0000256" key="3">
    <source>
        <dbReference type="ARBA" id="ARBA00011217"/>
    </source>
</evidence>
<comment type="subcellular location">
    <subcellularLocation>
        <location evidence="1 9">Nucleus</location>
    </subcellularLocation>
</comment>
<dbReference type="eggNOG" id="KOG3004">
    <property type="taxonomic scope" value="Eukaryota"/>
</dbReference>
<dbReference type="OMA" id="GHEWADL"/>
<protein>
    <recommendedName>
        <fullName evidence="9">Chromosome segregation in meiosis protein</fullName>
    </recommendedName>
</protein>
<dbReference type="OrthoDB" id="437078at2759"/>
<keyword evidence="7 9" id="KW-0131">Cell cycle</keyword>
<comment type="similarity">
    <text evidence="2 9">Belongs to the CSM3 family.</text>
</comment>
<dbReference type="EMBL" id="EQ962655">
    <property type="protein sequence ID" value="EED18381.1"/>
    <property type="molecule type" value="Genomic_DNA"/>
</dbReference>
<evidence type="ECO:0000259" key="11">
    <source>
        <dbReference type="Pfam" id="PF07962"/>
    </source>
</evidence>
<dbReference type="RefSeq" id="XP_002482373.1">
    <property type="nucleotide sequence ID" value="XM_002482328.1"/>
</dbReference>
<feature type="compositionally biased region" description="Polar residues" evidence="10">
    <location>
        <begin position="22"/>
        <end position="34"/>
    </location>
</feature>
<dbReference type="Pfam" id="PF07962">
    <property type="entry name" value="Swi3"/>
    <property type="match status" value="1"/>
</dbReference>
<dbReference type="GeneID" id="8099365"/>
<dbReference type="GO" id="GO:0006974">
    <property type="term" value="P:DNA damage response"/>
    <property type="evidence" value="ECO:0007669"/>
    <property type="project" value="UniProtKB-KW"/>
</dbReference>
<evidence type="ECO:0000256" key="8">
    <source>
        <dbReference type="ARBA" id="ARBA00025496"/>
    </source>
</evidence>
<feature type="region of interest" description="Disordered" evidence="10">
    <location>
        <begin position="150"/>
        <end position="272"/>
    </location>
</feature>
<feature type="compositionally biased region" description="Basic and acidic residues" evidence="10">
    <location>
        <begin position="150"/>
        <end position="161"/>
    </location>
</feature>
<dbReference type="GO" id="GO:0003677">
    <property type="term" value="F:DNA binding"/>
    <property type="evidence" value="ECO:0007669"/>
    <property type="project" value="TreeGrafter"/>
</dbReference>
<comment type="function">
    <text evidence="8">Forms a fork protection complex (FPC) with TOF1 and which is required for chromosome segregation during meiosis and DNA damage repair. FPC coordinates leading and lagging strand synthesis and moves with the replication fork. FPC stabilizes replication forks in a configuration that is recognized by replication checkpoint sensors.</text>
</comment>
<feature type="domain" description="Chromosome segregation in meiosis protein 3" evidence="11">
    <location>
        <begin position="63"/>
        <end position="146"/>
    </location>
</feature>
<evidence type="ECO:0000256" key="2">
    <source>
        <dbReference type="ARBA" id="ARBA00006075"/>
    </source>
</evidence>
<feature type="compositionally biased region" description="Polar residues" evidence="10">
    <location>
        <begin position="238"/>
        <end position="255"/>
    </location>
</feature>